<proteinExistence type="predicted"/>
<evidence type="ECO:0000256" key="12">
    <source>
        <dbReference type="SAM" id="Phobius"/>
    </source>
</evidence>
<keyword evidence="10 12" id="KW-0472">Membrane</keyword>
<keyword evidence="5" id="KW-0479">Metal-binding</keyword>
<keyword evidence="2" id="KW-1003">Cell membrane</keyword>
<keyword evidence="4 12" id="KW-0812">Transmembrane</keyword>
<evidence type="ECO:0000256" key="2">
    <source>
        <dbReference type="ARBA" id="ARBA00022475"/>
    </source>
</evidence>
<accession>A0ABS8PY79</accession>
<dbReference type="PANTHER" id="PTHR43221:SF2">
    <property type="entry name" value="PROTEASE HTPX HOMOLOG"/>
    <property type="match status" value="1"/>
</dbReference>
<feature type="domain" description="Peptidase M48" evidence="13">
    <location>
        <begin position="152"/>
        <end position="362"/>
    </location>
</feature>
<evidence type="ECO:0000256" key="7">
    <source>
        <dbReference type="ARBA" id="ARBA00022833"/>
    </source>
</evidence>
<dbReference type="Proteomes" id="UP001199816">
    <property type="component" value="Unassembled WGS sequence"/>
</dbReference>
<sequence length="689" mass="79233">MKNIQLTDDFRRRTRQAIGAIIAFILVYFLLVVLGLGFAVACVYFAIELVVHIPRFLTVMLGIGLAALGVFVLMFLFKFIFSAKKAERSHLLKIDRNEEPELFEMIDAIVAGVATQPPKKVYLSSEVNAAVFYDSSFWSMFLPVQKNLQIGLGLINTVSKDELKAILAHEFGHFSQRTMKVGSYVYNVNQIIFNMLYENNSYNSLMQKWSNASGYFAIFVAIGVKIVGGVQWVLGKMYAVVNLSHLGLSREMEYHADAIAATVTGPAPLQNALWRMDLSDYAFTAVLRFYEQKITENTRSANIYREQDYISRFQARADGIVFENGLPMVTAVHRTKFNKSRLKLNNQWASHPTTEERVARMNAVQPGNTHYDHTPANEMIKRLEYYQEYFTDQVFREVAYTAPVSQYPLQAFEADYNSDYLANTFDPVFRSYYDHKNIEVFDTEIIEAAQQADTGFFEDEKIDWVYTAAALKNDMDVLTQISSRQLNLKTFDYDGVKYKKADAETLQEQLKKELDTINRNIEENDHNIYRQLLFVAAQQGRSADVKADYRCLFVYDQSLDTRLETCRNIWNRLAFIYEATPHSVIQSNFEQLKPIEQEFKAQLSKVLEDPLFEAARTSEINDTLGKYLGNEQPYYVLDHYDDAVLKLLIDSLNYYGFLIGRGYFILKQRLLQTQADLLYPRKGGIVTTT</sequence>
<evidence type="ECO:0000256" key="3">
    <source>
        <dbReference type="ARBA" id="ARBA00022670"/>
    </source>
</evidence>
<dbReference type="EMBL" id="JAJNEC010000008">
    <property type="protein sequence ID" value="MCD2426029.1"/>
    <property type="molecule type" value="Genomic_DNA"/>
</dbReference>
<gene>
    <name evidence="14" type="ORF">LQ567_24810</name>
</gene>
<protein>
    <submittedName>
        <fullName evidence="14">M48 family metalloprotease</fullName>
        <ecNumber evidence="14">3.4.24.-</ecNumber>
    </submittedName>
</protein>
<dbReference type="CDD" id="cd07328">
    <property type="entry name" value="M48_Ste24p_like"/>
    <property type="match status" value="1"/>
</dbReference>
<keyword evidence="7" id="KW-0862">Zinc</keyword>
<keyword evidence="15" id="KW-1185">Reference proteome</keyword>
<dbReference type="GO" id="GO:0008237">
    <property type="term" value="F:metallopeptidase activity"/>
    <property type="evidence" value="ECO:0007669"/>
    <property type="project" value="UniProtKB-KW"/>
</dbReference>
<evidence type="ECO:0000259" key="13">
    <source>
        <dbReference type="Pfam" id="PF01435"/>
    </source>
</evidence>
<comment type="cofactor">
    <cofactor evidence="1">
        <name>Zn(2+)</name>
        <dbReference type="ChEBI" id="CHEBI:29105"/>
    </cofactor>
</comment>
<feature type="transmembrane region" description="Helical" evidence="12">
    <location>
        <begin position="214"/>
        <end position="234"/>
    </location>
</feature>
<comment type="caution">
    <text evidence="14">The sequence shown here is derived from an EMBL/GenBank/DDBJ whole genome shotgun (WGS) entry which is preliminary data.</text>
</comment>
<evidence type="ECO:0000256" key="9">
    <source>
        <dbReference type="ARBA" id="ARBA00023049"/>
    </source>
</evidence>
<name>A0ABS8PY79_9BACT</name>
<evidence type="ECO:0000256" key="8">
    <source>
        <dbReference type="ARBA" id="ARBA00022989"/>
    </source>
</evidence>
<dbReference type="InterPro" id="IPR050083">
    <property type="entry name" value="HtpX_protease"/>
</dbReference>
<dbReference type="PANTHER" id="PTHR43221">
    <property type="entry name" value="PROTEASE HTPX"/>
    <property type="match status" value="1"/>
</dbReference>
<feature type="transmembrane region" description="Helical" evidence="12">
    <location>
        <begin position="59"/>
        <end position="81"/>
    </location>
</feature>
<dbReference type="Pfam" id="PF01435">
    <property type="entry name" value="Peptidase_M48"/>
    <property type="match status" value="1"/>
</dbReference>
<dbReference type="Gene3D" id="3.30.2010.10">
    <property type="entry name" value="Metalloproteases ('zincins'), catalytic domain"/>
    <property type="match status" value="1"/>
</dbReference>
<keyword evidence="3" id="KW-0645">Protease</keyword>
<keyword evidence="6 14" id="KW-0378">Hydrolase</keyword>
<keyword evidence="8 12" id="KW-1133">Transmembrane helix</keyword>
<keyword evidence="11" id="KW-0175">Coiled coil</keyword>
<evidence type="ECO:0000313" key="15">
    <source>
        <dbReference type="Proteomes" id="UP001199816"/>
    </source>
</evidence>
<evidence type="ECO:0000256" key="11">
    <source>
        <dbReference type="SAM" id="Coils"/>
    </source>
</evidence>
<keyword evidence="9 14" id="KW-0482">Metalloprotease</keyword>
<evidence type="ECO:0000256" key="1">
    <source>
        <dbReference type="ARBA" id="ARBA00001947"/>
    </source>
</evidence>
<dbReference type="InterPro" id="IPR001915">
    <property type="entry name" value="Peptidase_M48"/>
</dbReference>
<evidence type="ECO:0000256" key="5">
    <source>
        <dbReference type="ARBA" id="ARBA00022723"/>
    </source>
</evidence>
<reference evidence="14 15" key="1">
    <citation type="submission" date="2021-11" db="EMBL/GenBank/DDBJ databases">
        <title>Genomic of Niabella pedocola.</title>
        <authorList>
            <person name="Wu T."/>
        </authorList>
    </citation>
    <scope>NUCLEOTIDE SEQUENCE [LARGE SCALE GENOMIC DNA]</scope>
    <source>
        <strain evidence="14 15">JCM 31011</strain>
    </source>
</reference>
<evidence type="ECO:0000256" key="4">
    <source>
        <dbReference type="ARBA" id="ARBA00022692"/>
    </source>
</evidence>
<dbReference type="RefSeq" id="WP_231008619.1">
    <property type="nucleotide sequence ID" value="NZ_JAJNEC010000008.1"/>
</dbReference>
<evidence type="ECO:0000313" key="14">
    <source>
        <dbReference type="EMBL" id="MCD2426029.1"/>
    </source>
</evidence>
<feature type="coiled-coil region" evidence="11">
    <location>
        <begin position="500"/>
        <end position="527"/>
    </location>
</feature>
<feature type="transmembrane region" description="Helical" evidence="12">
    <location>
        <begin position="21"/>
        <end position="47"/>
    </location>
</feature>
<dbReference type="EC" id="3.4.24.-" evidence="14"/>
<evidence type="ECO:0000256" key="10">
    <source>
        <dbReference type="ARBA" id="ARBA00023136"/>
    </source>
</evidence>
<organism evidence="14 15">
    <name type="scientific">Niabella pedocola</name>
    <dbReference type="NCBI Taxonomy" id="1752077"/>
    <lineage>
        <taxon>Bacteria</taxon>
        <taxon>Pseudomonadati</taxon>
        <taxon>Bacteroidota</taxon>
        <taxon>Chitinophagia</taxon>
        <taxon>Chitinophagales</taxon>
        <taxon>Chitinophagaceae</taxon>
        <taxon>Niabella</taxon>
    </lineage>
</organism>
<evidence type="ECO:0000256" key="6">
    <source>
        <dbReference type="ARBA" id="ARBA00022801"/>
    </source>
</evidence>